<dbReference type="RefSeq" id="WP_097785625.1">
    <property type="nucleotide sequence ID" value="NZ_JBBNHN010000022.1"/>
</dbReference>
<evidence type="ECO:0000313" key="3">
    <source>
        <dbReference type="Proteomes" id="UP000220157"/>
    </source>
</evidence>
<organism evidence="2 3">
    <name type="scientific">Faecalibacterium prausnitzii</name>
    <dbReference type="NCBI Taxonomy" id="853"/>
    <lineage>
        <taxon>Bacteria</taxon>
        <taxon>Bacillati</taxon>
        <taxon>Bacillota</taxon>
        <taxon>Clostridia</taxon>
        <taxon>Eubacteriales</taxon>
        <taxon>Oscillospiraceae</taxon>
        <taxon>Faecalibacterium</taxon>
    </lineage>
</organism>
<protein>
    <recommendedName>
        <fullName evidence="1">Bacterial repeat domain-containing protein</fullName>
    </recommendedName>
</protein>
<feature type="domain" description="Bacterial repeat" evidence="1">
    <location>
        <begin position="545"/>
        <end position="627"/>
    </location>
</feature>
<proteinExistence type="predicted"/>
<gene>
    <name evidence="2" type="ORF">CGS56_09265</name>
</gene>
<sequence length="769" mass="81015">MKQGKLIRRAVSAALTGCMMFTLSAPALAESTDALMQLNISGNRAVSVLDAENGNGITVNGVEVTDANKDDVLAGTLNAGKLRYENGALCSDNVQLSGILRVTAPGTNIELNGGAYSPLATIYINDADNVTISSDNYSAIGNKAEIDCTGKVTINASGNFGTYAIGARSQADEGTLIIRNASAVEINAPQYNQVIGGRKGIADITCNGPVTIRGNAESGNRIAKNFTYQRTDGADYVYYTSEDAETEAIDGSITPIPSDAPYSYLHIEEKTFSAITVNNGIAKAGGSEVQMAFNGQKVTVTAQIDETDERKFDGWEVVNAPAGFTISAEKLAQKEFSFIMPTGNVELTAHHSNKLEVSGGTAKVNGNSNADFARPGAAVTVTAGSPEDYQFDHWEVSGGNIGKTEEELKVSPLSFTMPDAAVKLTAVYKAAVKVSNGTAQTDNTTGETVYALEGASVTVTGHDSNASFSKLVGWKLKKGSLTAIIDADGNSLNVTVDAENNYLLDASGAKIKNETFTFTMSDKPVELSAVYSIPAIAMSLPVIVEGGTINCTQDSFVRVKAGEKVTIKADAPAENMQFHHWKVEEGTSADFGVTVGTLGSDTEQGTEEIAFIMPRGAVRLTAQWSATPATRPDPDQPLDEDFGVDTPQPKPEPEEPEEPEAPAESAAGAIAAVAIGGAAVWGGYEITTRAILKNLLPADAAIPKTQGQLAELLWQNAGCPQPTVAQATDAAAAARWCVEQGYLEEDFAPEKYVPKYKVIRILKQAKSAT</sequence>
<comment type="caution">
    <text evidence="2">The sequence shown here is derived from an EMBL/GenBank/DDBJ whole genome shotgun (WGS) entry which is preliminary data.</text>
</comment>
<evidence type="ECO:0000313" key="2">
    <source>
        <dbReference type="EMBL" id="PDX75436.1"/>
    </source>
</evidence>
<reference evidence="2 3" key="1">
    <citation type="journal article" date="2017" name="Front. Microbiol.">
        <title>New Insights into the Diversity of the Genus Faecalibacterium.</title>
        <authorList>
            <person name="Benevides L."/>
            <person name="Burman S."/>
            <person name="Martin R."/>
            <person name="Robert V."/>
            <person name="Thomas M."/>
            <person name="Miquel S."/>
            <person name="Chain F."/>
            <person name="Sokol H."/>
            <person name="Bermudez-Humaran L.G."/>
            <person name="Morrison M."/>
            <person name="Langella P."/>
            <person name="Azevedo V.A."/>
            <person name="Chatel J.M."/>
            <person name="Soares S."/>
        </authorList>
    </citation>
    <scope>NUCLEOTIDE SEQUENCE [LARGE SCALE GENOMIC DNA]</scope>
    <source>
        <strain evidence="2 3">CNCM I 4573</strain>
    </source>
</reference>
<dbReference type="InterPro" id="IPR044060">
    <property type="entry name" value="Bacterial_rp_domain"/>
</dbReference>
<dbReference type="EMBL" id="NMTW01000037">
    <property type="protein sequence ID" value="PDX75436.1"/>
    <property type="molecule type" value="Genomic_DNA"/>
</dbReference>
<feature type="domain" description="Bacterial repeat" evidence="1">
    <location>
        <begin position="276"/>
        <end position="352"/>
    </location>
</feature>
<dbReference type="AlphaFoldDB" id="A0A2A7A8G4"/>
<feature type="domain" description="Bacterial repeat" evidence="1">
    <location>
        <begin position="360"/>
        <end position="430"/>
    </location>
</feature>
<dbReference type="Pfam" id="PF18998">
    <property type="entry name" value="Flg_new_2"/>
    <property type="match status" value="3"/>
</dbReference>
<accession>A0A2A7A8G4</accession>
<name>A0A2A7A8G4_9FIRM</name>
<dbReference type="Proteomes" id="UP000220157">
    <property type="component" value="Unassembled WGS sequence"/>
</dbReference>
<evidence type="ECO:0000259" key="1">
    <source>
        <dbReference type="Pfam" id="PF18998"/>
    </source>
</evidence>